<feature type="region of interest" description="Disordered" evidence="1">
    <location>
        <begin position="202"/>
        <end position="230"/>
    </location>
</feature>
<proteinExistence type="predicted"/>
<feature type="region of interest" description="Disordered" evidence="1">
    <location>
        <begin position="1"/>
        <end position="27"/>
    </location>
</feature>
<accession>A0A0C3G5J7</accession>
<dbReference type="AlphaFoldDB" id="A0A0C3G5J7"/>
<reference evidence="3" key="2">
    <citation type="submission" date="2015-01" db="EMBL/GenBank/DDBJ databases">
        <title>Evolutionary Origins and Diversification of the Mycorrhizal Mutualists.</title>
        <authorList>
            <consortium name="DOE Joint Genome Institute"/>
            <consortium name="Mycorrhizal Genomics Consortium"/>
            <person name="Kohler A."/>
            <person name="Kuo A."/>
            <person name="Nagy L.G."/>
            <person name="Floudas D."/>
            <person name="Copeland A."/>
            <person name="Barry K.W."/>
            <person name="Cichocki N."/>
            <person name="Veneault-Fourrey C."/>
            <person name="LaButti K."/>
            <person name="Lindquist E.A."/>
            <person name="Lipzen A."/>
            <person name="Lundell T."/>
            <person name="Morin E."/>
            <person name="Murat C."/>
            <person name="Riley R."/>
            <person name="Ohm R."/>
            <person name="Sun H."/>
            <person name="Tunlid A."/>
            <person name="Henrissat B."/>
            <person name="Grigoriev I.V."/>
            <person name="Hibbett D.S."/>
            <person name="Martin F."/>
        </authorList>
    </citation>
    <scope>NUCLEOTIDE SEQUENCE [LARGE SCALE GENOMIC DNA]</scope>
    <source>
        <strain evidence="3">F 1598</strain>
    </source>
</reference>
<protein>
    <submittedName>
        <fullName evidence="2">Uncharacterized protein</fullName>
    </submittedName>
</protein>
<dbReference type="HOGENOM" id="CLU_105139_0_0_1"/>
<sequence>MRHGTAEKSYPWYSEDEYAEKDDEDDAREDGYKAEIMCHYQSLIRDRIGRAREQLPDIKNIRVSPPEKYAGDDDIEKFDTWLAGLLRWYQVYSVTGNKKDSMRVDLCGTAVTGLTATWYVDKVEAWNQKTRDWYFEDLICAMYKQFIHEGALAFFNDLQRHASRMMQTPDEYSMKRKFLEGLPDDLVENILKSRRVSAEHTSLSKLLNERSERSNVPKSIGSTSTPQPNT</sequence>
<dbReference type="InParanoid" id="A0A0C3G5J7"/>
<organism evidence="2 3">
    <name type="scientific">Piloderma croceum (strain F 1598)</name>
    <dbReference type="NCBI Taxonomy" id="765440"/>
    <lineage>
        <taxon>Eukaryota</taxon>
        <taxon>Fungi</taxon>
        <taxon>Dikarya</taxon>
        <taxon>Basidiomycota</taxon>
        <taxon>Agaricomycotina</taxon>
        <taxon>Agaricomycetes</taxon>
        <taxon>Agaricomycetidae</taxon>
        <taxon>Atheliales</taxon>
        <taxon>Atheliaceae</taxon>
        <taxon>Piloderma</taxon>
    </lineage>
</organism>
<name>A0A0C3G5J7_PILCF</name>
<dbReference type="EMBL" id="KN832980">
    <property type="protein sequence ID" value="KIM87084.1"/>
    <property type="molecule type" value="Genomic_DNA"/>
</dbReference>
<feature type="compositionally biased region" description="Polar residues" evidence="1">
    <location>
        <begin position="216"/>
        <end position="230"/>
    </location>
</feature>
<keyword evidence="3" id="KW-1185">Reference proteome</keyword>
<reference evidence="2 3" key="1">
    <citation type="submission" date="2014-04" db="EMBL/GenBank/DDBJ databases">
        <authorList>
            <consortium name="DOE Joint Genome Institute"/>
            <person name="Kuo A."/>
            <person name="Tarkka M."/>
            <person name="Buscot F."/>
            <person name="Kohler A."/>
            <person name="Nagy L.G."/>
            <person name="Floudas D."/>
            <person name="Copeland A."/>
            <person name="Barry K.W."/>
            <person name="Cichocki N."/>
            <person name="Veneault-Fourrey C."/>
            <person name="LaButti K."/>
            <person name="Lindquist E.A."/>
            <person name="Lipzen A."/>
            <person name="Lundell T."/>
            <person name="Morin E."/>
            <person name="Murat C."/>
            <person name="Sun H."/>
            <person name="Tunlid A."/>
            <person name="Henrissat B."/>
            <person name="Grigoriev I.V."/>
            <person name="Hibbett D.S."/>
            <person name="Martin F."/>
            <person name="Nordberg H.P."/>
            <person name="Cantor M.N."/>
            <person name="Hua S.X."/>
        </authorList>
    </citation>
    <scope>NUCLEOTIDE SEQUENCE [LARGE SCALE GENOMIC DNA]</scope>
    <source>
        <strain evidence="2 3">F 1598</strain>
    </source>
</reference>
<dbReference type="OrthoDB" id="2667635at2759"/>
<feature type="compositionally biased region" description="Acidic residues" evidence="1">
    <location>
        <begin position="14"/>
        <end position="27"/>
    </location>
</feature>
<evidence type="ECO:0000313" key="2">
    <source>
        <dbReference type="EMBL" id="KIM87084.1"/>
    </source>
</evidence>
<dbReference type="Proteomes" id="UP000054166">
    <property type="component" value="Unassembled WGS sequence"/>
</dbReference>
<gene>
    <name evidence="2" type="ORF">PILCRDRAFT_4305</name>
</gene>
<dbReference type="STRING" id="765440.A0A0C3G5J7"/>
<evidence type="ECO:0000313" key="3">
    <source>
        <dbReference type="Proteomes" id="UP000054166"/>
    </source>
</evidence>
<evidence type="ECO:0000256" key="1">
    <source>
        <dbReference type="SAM" id="MobiDB-lite"/>
    </source>
</evidence>